<dbReference type="EMBL" id="CP015901">
    <property type="protein sequence ID" value="WGL39599.1"/>
    <property type="molecule type" value="Genomic_DNA"/>
</dbReference>
<dbReference type="GO" id="GO:0016740">
    <property type="term" value="F:transferase activity"/>
    <property type="evidence" value="ECO:0007669"/>
    <property type="project" value="InterPro"/>
</dbReference>
<dbReference type="InterPro" id="IPR042118">
    <property type="entry name" value="QueA_dom1"/>
</dbReference>
<proteinExistence type="predicted"/>
<dbReference type="GO" id="GO:0016853">
    <property type="term" value="F:isomerase activity"/>
    <property type="evidence" value="ECO:0007669"/>
    <property type="project" value="InterPro"/>
</dbReference>
<dbReference type="Proteomes" id="UP000192161">
    <property type="component" value="Chromosome"/>
</dbReference>
<organism evidence="1 2">
    <name type="scientific">Lactococcus lactis subsp. cremoris</name>
    <name type="common">Streptococcus cremoris</name>
    <dbReference type="NCBI Taxonomy" id="1359"/>
    <lineage>
        <taxon>Bacteria</taxon>
        <taxon>Bacillati</taxon>
        <taxon>Bacillota</taxon>
        <taxon>Bacilli</taxon>
        <taxon>Lactobacillales</taxon>
        <taxon>Streptococcaceae</taxon>
        <taxon>Lactococcus</taxon>
    </lineage>
</organism>
<evidence type="ECO:0000313" key="2">
    <source>
        <dbReference type="Proteomes" id="UP000192161"/>
    </source>
</evidence>
<protein>
    <submittedName>
        <fullName evidence="1">Uncharacterized protein</fullName>
    </submittedName>
</protein>
<evidence type="ECO:0000313" key="1">
    <source>
        <dbReference type="EMBL" id="WGL39599.1"/>
    </source>
</evidence>
<reference evidence="1 2" key="1">
    <citation type="journal article" date="2017" name="BMC Genomics">
        <title>Comparative and functional genomics of the Lactococcus lactis taxon; insights into evolution and niche adaptation.</title>
        <authorList>
            <person name="Kelleher P."/>
            <person name="Bottacini F."/>
            <person name="Mahony J."/>
            <person name="Kilcawley K.N."/>
            <person name="van Sinderen D."/>
        </authorList>
    </citation>
    <scope>NUCLEOTIDE SEQUENCE [LARGE SCALE GENOMIC DNA]</scope>
    <source>
        <strain evidence="1 2">JM3</strain>
    </source>
</reference>
<sequence length="44" mass="5289">MNINDFDFDLPEELIAQTPLEKRSCNVPQKVPFTKFRTFNHYIM</sequence>
<dbReference type="RefSeq" id="WP_257590457.1">
    <property type="nucleotide sequence ID" value="NZ_CP015901.2"/>
</dbReference>
<gene>
    <name evidence="1" type="ORF">LLJM3_03145</name>
</gene>
<name>A0AA47KVZ2_LACLC</name>
<dbReference type="SUPFAM" id="SSF111337">
    <property type="entry name" value="QueA-like"/>
    <property type="match status" value="1"/>
</dbReference>
<accession>A0AA47KVZ2</accession>
<dbReference type="AlphaFoldDB" id="A0AA47KVZ2"/>
<dbReference type="Gene3D" id="3.40.1780.10">
    <property type="entry name" value="QueA-like"/>
    <property type="match status" value="1"/>
</dbReference>
<dbReference type="InterPro" id="IPR036100">
    <property type="entry name" value="QueA_sf"/>
</dbReference>